<evidence type="ECO:0000256" key="1">
    <source>
        <dbReference type="SAM" id="MobiDB-lite"/>
    </source>
</evidence>
<organism evidence="2 3">
    <name type="scientific">Streptomyces chromofuscus</name>
    <dbReference type="NCBI Taxonomy" id="42881"/>
    <lineage>
        <taxon>Bacteria</taxon>
        <taxon>Bacillati</taxon>
        <taxon>Actinomycetota</taxon>
        <taxon>Actinomycetes</taxon>
        <taxon>Kitasatosporales</taxon>
        <taxon>Streptomycetaceae</taxon>
        <taxon>Streptomyces</taxon>
    </lineage>
</organism>
<dbReference type="EMBL" id="CP063374">
    <property type="protein sequence ID" value="QOV43006.1"/>
    <property type="molecule type" value="Genomic_DNA"/>
</dbReference>
<feature type="region of interest" description="Disordered" evidence="1">
    <location>
        <begin position="147"/>
        <end position="187"/>
    </location>
</feature>
<accession>A0A7M2T2Z4</accession>
<name>A0A7M2T2Z4_STRCW</name>
<dbReference type="KEGG" id="schf:IPT68_24935"/>
<protein>
    <submittedName>
        <fullName evidence="2">Uncharacterized protein</fullName>
    </submittedName>
</protein>
<dbReference type="RefSeq" id="WP_194074006.1">
    <property type="nucleotide sequence ID" value="NZ_CP063374.1"/>
</dbReference>
<feature type="compositionally biased region" description="Polar residues" evidence="1">
    <location>
        <begin position="147"/>
        <end position="156"/>
    </location>
</feature>
<feature type="compositionally biased region" description="Polar residues" evidence="1">
    <location>
        <begin position="165"/>
        <end position="177"/>
    </location>
</feature>
<dbReference type="Proteomes" id="UP000594008">
    <property type="component" value="Chromosome"/>
</dbReference>
<keyword evidence="3" id="KW-1185">Reference proteome</keyword>
<dbReference type="AlphaFoldDB" id="A0A7M2T2Z4"/>
<gene>
    <name evidence="2" type="ORF">IPT68_24935</name>
</gene>
<evidence type="ECO:0000313" key="3">
    <source>
        <dbReference type="Proteomes" id="UP000594008"/>
    </source>
</evidence>
<sequence length="187" mass="20164">MPDITRPDYFLQLARSLDRIFDDLPQAELLRRGDDISPLIHTVVSDLSYVLTEISEELATSNRHESEAPSAYSRAERSGTAALTQCAIPLGAALAHLGQVIDRLGFLHENTRQSATGPRTPAPGDMQLVLQGHLDQAGTTLRTAAQQLRSKATQLSRPHPARTATVPSHTVSDTVSPSAAPKSGRAR</sequence>
<evidence type="ECO:0000313" key="2">
    <source>
        <dbReference type="EMBL" id="QOV43006.1"/>
    </source>
</evidence>
<proteinExistence type="predicted"/>
<reference evidence="2 3" key="1">
    <citation type="submission" date="2020-10" db="EMBL/GenBank/DDBJ databases">
        <title>Streptomyces chromofuscus complate genome analysis.</title>
        <authorList>
            <person name="Anwar N."/>
        </authorList>
    </citation>
    <scope>NUCLEOTIDE SEQUENCE [LARGE SCALE GENOMIC DNA]</scope>
    <source>
        <strain evidence="2 3">DSM 40273</strain>
    </source>
</reference>